<dbReference type="PANTHER" id="PTHR21262:SF31">
    <property type="entry name" value="GTP PYROPHOSPHOKINASE"/>
    <property type="match status" value="1"/>
</dbReference>
<dbReference type="Proteomes" id="UP000436088">
    <property type="component" value="Unassembled WGS sequence"/>
</dbReference>
<accession>A0A6A2XP14</accession>
<dbReference type="PANTHER" id="PTHR21262">
    <property type="entry name" value="GUANOSINE-3',5'-BIS DIPHOSPHATE 3'-PYROPHOSPHOHYDROLASE"/>
    <property type="match status" value="1"/>
</dbReference>
<organism evidence="1 2">
    <name type="scientific">Hibiscus syriacus</name>
    <name type="common">Rose of Sharon</name>
    <dbReference type="NCBI Taxonomy" id="106335"/>
    <lineage>
        <taxon>Eukaryota</taxon>
        <taxon>Viridiplantae</taxon>
        <taxon>Streptophyta</taxon>
        <taxon>Embryophyta</taxon>
        <taxon>Tracheophyta</taxon>
        <taxon>Spermatophyta</taxon>
        <taxon>Magnoliopsida</taxon>
        <taxon>eudicotyledons</taxon>
        <taxon>Gunneridae</taxon>
        <taxon>Pentapetalae</taxon>
        <taxon>rosids</taxon>
        <taxon>malvids</taxon>
        <taxon>Malvales</taxon>
        <taxon>Malvaceae</taxon>
        <taxon>Malvoideae</taxon>
        <taxon>Hibiscus</taxon>
    </lineage>
</organism>
<evidence type="ECO:0000313" key="1">
    <source>
        <dbReference type="EMBL" id="KAE8677338.1"/>
    </source>
</evidence>
<protein>
    <submittedName>
        <fullName evidence="1">ADP-ribosylation factor family protein</fullName>
    </submittedName>
</protein>
<proteinExistence type="predicted"/>
<gene>
    <name evidence="1" type="ORF">F3Y22_tig00111540pilonHSYRG00249</name>
</gene>
<sequence>MFLAHKASPLFLRRFYPQASIKLRCFPRKFYVSASLNTIAAAAASGSTVLGAVSSAITQLDVTAVAIASGACLSTKVDLWPKVEEQQGSFTVEGIDVTGYPIFSETKAGAKGYCICKRAHQGQFRKTGDPYLSHCIHTGRILAMLIPSTGLRAVDTVVAGILHMWLMIHVKVCSA</sequence>
<dbReference type="EMBL" id="VEPZ02001363">
    <property type="protein sequence ID" value="KAE8677338.1"/>
    <property type="molecule type" value="Genomic_DNA"/>
</dbReference>
<comment type="caution">
    <text evidence="1">The sequence shown here is derived from an EMBL/GenBank/DDBJ whole genome shotgun (WGS) entry which is preliminary data.</text>
</comment>
<dbReference type="Gene3D" id="1.10.3210.10">
    <property type="entry name" value="Hypothetical protein af1432"/>
    <property type="match status" value="1"/>
</dbReference>
<evidence type="ECO:0000313" key="2">
    <source>
        <dbReference type="Proteomes" id="UP000436088"/>
    </source>
</evidence>
<dbReference type="SUPFAM" id="SSF109604">
    <property type="entry name" value="HD-domain/PDEase-like"/>
    <property type="match status" value="1"/>
</dbReference>
<reference evidence="1" key="1">
    <citation type="submission" date="2019-09" db="EMBL/GenBank/DDBJ databases">
        <title>Draft genome information of white flower Hibiscus syriacus.</title>
        <authorList>
            <person name="Kim Y.-M."/>
        </authorList>
    </citation>
    <scope>NUCLEOTIDE SEQUENCE [LARGE SCALE GENOMIC DNA]</scope>
    <source>
        <strain evidence="1">YM2019G1</strain>
    </source>
</reference>
<keyword evidence="2" id="KW-1185">Reference proteome</keyword>
<name>A0A6A2XP14_HIBSY</name>
<dbReference type="GO" id="GO:0009507">
    <property type="term" value="C:chloroplast"/>
    <property type="evidence" value="ECO:0007669"/>
    <property type="project" value="TreeGrafter"/>
</dbReference>
<dbReference type="AlphaFoldDB" id="A0A6A2XP14"/>